<evidence type="ECO:0000256" key="4">
    <source>
        <dbReference type="ARBA" id="ARBA00023274"/>
    </source>
</evidence>
<dbReference type="InterPro" id="IPR021138">
    <property type="entry name" value="Ribosomal_eL20_eukaryotes"/>
</dbReference>
<dbReference type="FunFam" id="3.10.20.10:FF:000002">
    <property type="entry name" value="60S ribosomal protein L18a"/>
    <property type="match status" value="1"/>
</dbReference>
<dbReference type="GO" id="GO:0022625">
    <property type="term" value="C:cytosolic large ribosomal subunit"/>
    <property type="evidence" value="ECO:0007669"/>
    <property type="project" value="UniProtKB-ARBA"/>
</dbReference>
<reference evidence="10" key="1">
    <citation type="journal article" date="2014" name="Science">
        <title>Nonhuman genetics. Genomic basis for the convergent evolution of electric organs.</title>
        <authorList>
            <person name="Gallant J.R."/>
            <person name="Traeger L.L."/>
            <person name="Volkening J.D."/>
            <person name="Moffett H."/>
            <person name="Chen P.H."/>
            <person name="Novina C.D."/>
            <person name="Phillips G.N.Jr."/>
            <person name="Anand R."/>
            <person name="Wells G.B."/>
            <person name="Pinch M."/>
            <person name="Guth R."/>
            <person name="Unguez G.A."/>
            <person name="Albert J.S."/>
            <person name="Zakon H.H."/>
            <person name="Samanta M.P."/>
            <person name="Sussman M.R."/>
        </authorList>
    </citation>
    <scope>NUCLEOTIDE SEQUENCE [LARGE SCALE GENOMIC DNA]</scope>
</reference>
<dbReference type="Gene3D" id="3.10.20.10">
    <property type="match status" value="2"/>
</dbReference>
<dbReference type="GeneTree" id="ENSGT00390000015797"/>
<dbReference type="HAMAP" id="MF_00273">
    <property type="entry name" value="Ribosomal_eL20"/>
    <property type="match status" value="1"/>
</dbReference>
<evidence type="ECO:0000259" key="8">
    <source>
        <dbReference type="Pfam" id="PF01775"/>
    </source>
</evidence>
<evidence type="ECO:0000256" key="6">
    <source>
        <dbReference type="ARBA" id="ARBA00035220"/>
    </source>
</evidence>
<dbReference type="SUPFAM" id="SSF160374">
    <property type="entry name" value="RplX-like"/>
    <property type="match status" value="1"/>
</dbReference>
<dbReference type="PANTHER" id="PTHR10052">
    <property type="entry name" value="60S RIBOSOMAL PROTEIN L18A"/>
    <property type="match status" value="1"/>
</dbReference>
<dbReference type="GO" id="GO:0003735">
    <property type="term" value="F:structural constituent of ribosome"/>
    <property type="evidence" value="ECO:0007669"/>
    <property type="project" value="InterPro"/>
</dbReference>
<reference evidence="9" key="5">
    <citation type="submission" date="2025-09" db="UniProtKB">
        <authorList>
            <consortium name="Ensembl"/>
        </authorList>
    </citation>
    <scope>IDENTIFICATION</scope>
</reference>
<dbReference type="FunFam" id="3.10.20.10:FF:000001">
    <property type="entry name" value="60S ribosomal protein L18a"/>
    <property type="match status" value="1"/>
</dbReference>
<dbReference type="AlphaFoldDB" id="A0A4W4DR53"/>
<dbReference type="InterPro" id="IPR023573">
    <property type="entry name" value="Ribosomal_eL20_dom"/>
</dbReference>
<proteinExistence type="inferred from homology"/>
<evidence type="ECO:0000256" key="5">
    <source>
        <dbReference type="ARBA" id="ARBA00034092"/>
    </source>
</evidence>
<gene>
    <name evidence="9" type="primary">RPL18A</name>
</gene>
<reference evidence="9" key="4">
    <citation type="submission" date="2025-08" db="UniProtKB">
        <authorList>
            <consortium name="Ensembl"/>
        </authorList>
    </citation>
    <scope>IDENTIFICATION</scope>
</reference>
<dbReference type="GO" id="GO:0006412">
    <property type="term" value="P:translation"/>
    <property type="evidence" value="ECO:0007669"/>
    <property type="project" value="InterPro"/>
</dbReference>
<accession>A0A4W4DR53</accession>
<evidence type="ECO:0000256" key="2">
    <source>
        <dbReference type="ARBA" id="ARBA00011133"/>
    </source>
</evidence>
<evidence type="ECO:0000313" key="9">
    <source>
        <dbReference type="Ensembl" id="ENSEEEP00000001414.1"/>
    </source>
</evidence>
<comment type="function">
    <text evidence="5">Component of the large ribosomal subunit. The ribosome is a large ribonucleoprotein complex responsible for the synthesis of proteins in the cell.</text>
</comment>
<comment type="subunit">
    <text evidence="2">Component of the large ribosomal subunit.</text>
</comment>
<dbReference type="InterPro" id="IPR028877">
    <property type="entry name" value="Ribosomal_eL20"/>
</dbReference>
<dbReference type="Pfam" id="PF01775">
    <property type="entry name" value="Ribosomal_L18A"/>
    <property type="match status" value="1"/>
</dbReference>
<evidence type="ECO:0000256" key="1">
    <source>
        <dbReference type="ARBA" id="ARBA00009362"/>
    </source>
</evidence>
<dbReference type="Proteomes" id="UP000314983">
    <property type="component" value="Chromosome 2"/>
</dbReference>
<evidence type="ECO:0000256" key="7">
    <source>
        <dbReference type="ARBA" id="ARBA00035392"/>
    </source>
</evidence>
<comment type="similarity">
    <text evidence="1">Belongs to the eukaryotic ribosomal protein eL20 family.</text>
</comment>
<organism evidence="9 10">
    <name type="scientific">Electrophorus electricus</name>
    <name type="common">Electric eel</name>
    <name type="synonym">Gymnotus electricus</name>
    <dbReference type="NCBI Taxonomy" id="8005"/>
    <lineage>
        <taxon>Eukaryota</taxon>
        <taxon>Metazoa</taxon>
        <taxon>Chordata</taxon>
        <taxon>Craniata</taxon>
        <taxon>Vertebrata</taxon>
        <taxon>Euteleostomi</taxon>
        <taxon>Actinopterygii</taxon>
        <taxon>Neopterygii</taxon>
        <taxon>Teleostei</taxon>
        <taxon>Ostariophysi</taxon>
        <taxon>Gymnotiformes</taxon>
        <taxon>Gymnotoidei</taxon>
        <taxon>Gymnotidae</taxon>
        <taxon>Electrophorus</taxon>
    </lineage>
</organism>
<protein>
    <recommendedName>
        <fullName evidence="6">Large ribosomal subunit protein eL20</fullName>
    </recommendedName>
    <alternativeName>
        <fullName evidence="7">60S ribosomal protein L18a</fullName>
    </alternativeName>
</protein>
<keyword evidence="3" id="KW-0689">Ribosomal protein</keyword>
<dbReference type="Ensembl" id="ENSEEET00000001446.2">
    <property type="protein sequence ID" value="ENSEEEP00000001414.1"/>
    <property type="gene ID" value="ENSEEEG00000000927.2"/>
</dbReference>
<keyword evidence="4" id="KW-0687">Ribonucleoprotein</keyword>
<feature type="domain" description="Large ribosomal subunit protein eL20" evidence="8">
    <location>
        <begin position="7"/>
        <end position="130"/>
    </location>
</feature>
<reference evidence="9" key="3">
    <citation type="submission" date="2020-05" db="EMBL/GenBank/DDBJ databases">
        <title>Electrophorus electricus (electric eel) genome, fEleEle1, primary haplotype.</title>
        <authorList>
            <person name="Myers G."/>
            <person name="Meyer A."/>
            <person name="Fedrigo O."/>
            <person name="Formenti G."/>
            <person name="Rhie A."/>
            <person name="Tracey A."/>
            <person name="Sims Y."/>
            <person name="Jarvis E.D."/>
        </authorList>
    </citation>
    <scope>NUCLEOTIDE SEQUENCE [LARGE SCALE GENOMIC DNA]</scope>
</reference>
<keyword evidence="10" id="KW-1185">Reference proteome</keyword>
<evidence type="ECO:0000256" key="3">
    <source>
        <dbReference type="ARBA" id="ARBA00022980"/>
    </source>
</evidence>
<dbReference type="STRING" id="8005.ENSEEEP00000001414"/>
<reference evidence="10" key="2">
    <citation type="journal article" date="2017" name="Sci. Adv.">
        <title>A tail of two voltages: Proteomic comparison of the three electric organs of the electric eel.</title>
        <authorList>
            <person name="Traeger L.L."/>
            <person name="Sabat G."/>
            <person name="Barrett-Wilt G.A."/>
            <person name="Wells G.B."/>
            <person name="Sussman M.R."/>
        </authorList>
    </citation>
    <scope>NUCLEOTIDE SEQUENCE [LARGE SCALE GENOMIC DNA]</scope>
</reference>
<name>A0A4W4DR53_ELEEL</name>
<evidence type="ECO:0000313" key="10">
    <source>
        <dbReference type="Proteomes" id="UP000314983"/>
    </source>
</evidence>
<sequence length="243" mass="27431">MKASGTLREYKVVGRLLPSAKNPTPPLYRMRIFAPNHVVAKSRFWYFVSQLRKMKKASGETVYCGLVHEKSPLKVKNFGIWLRYDSRSGTHNMYREYRDLTTSGAVTQCYRDMGARHRARAHAIQIMKVQVIPANKCRRPAIKQFHVSVCSFPSTEMLTVFCLKMGPGLGADTEVVSEHVTAVFNMSVWSAWVRCTSQQVSHWTGAVTSFSLKPVRKKWPNSSSRSSLPSYNLAALTIGNIPT</sequence>